<keyword evidence="1" id="KW-0472">Membrane</keyword>
<dbReference type="EMBL" id="CAESAI010000007">
    <property type="protein sequence ID" value="CAB4334665.1"/>
    <property type="molecule type" value="Genomic_DNA"/>
</dbReference>
<name>A0A6J5ZSE9_9ZZZZ</name>
<dbReference type="EMBL" id="CAFAAO010000006">
    <property type="protein sequence ID" value="CAB4800424.1"/>
    <property type="molecule type" value="Genomic_DNA"/>
</dbReference>
<reference evidence="3" key="1">
    <citation type="submission" date="2020-05" db="EMBL/GenBank/DDBJ databases">
        <authorList>
            <person name="Chiriac C."/>
            <person name="Salcher M."/>
            <person name="Ghai R."/>
            <person name="Kavagutti S V."/>
        </authorList>
    </citation>
    <scope>NUCLEOTIDE SEQUENCE</scope>
</reference>
<dbReference type="EMBL" id="CAESAD010000008">
    <property type="protein sequence ID" value="CAB4342403.1"/>
    <property type="molecule type" value="Genomic_DNA"/>
</dbReference>
<organism evidence="3">
    <name type="scientific">freshwater metagenome</name>
    <dbReference type="NCBI Taxonomy" id="449393"/>
    <lineage>
        <taxon>unclassified sequences</taxon>
        <taxon>metagenomes</taxon>
        <taxon>ecological metagenomes</taxon>
    </lineage>
</organism>
<evidence type="ECO:0000313" key="4">
    <source>
        <dbReference type="EMBL" id="CAB4708183.1"/>
    </source>
</evidence>
<accession>A0A6J5ZSE9</accession>
<dbReference type="Pfam" id="PF09656">
    <property type="entry name" value="PGPGW"/>
    <property type="match status" value="1"/>
</dbReference>
<dbReference type="EMBL" id="CAEZYC010000033">
    <property type="protein sequence ID" value="CAB4708183.1"/>
    <property type="molecule type" value="Genomic_DNA"/>
</dbReference>
<evidence type="ECO:0000313" key="3">
    <source>
        <dbReference type="EMBL" id="CAB4342403.1"/>
    </source>
</evidence>
<evidence type="ECO:0000313" key="2">
    <source>
        <dbReference type="EMBL" id="CAB4334665.1"/>
    </source>
</evidence>
<dbReference type="InterPro" id="IPR019099">
    <property type="entry name" value="Uncharacterised_PGPGW_TM"/>
</dbReference>
<protein>
    <submittedName>
        <fullName evidence="3">Unannotated protein</fullName>
    </submittedName>
</protein>
<feature type="transmembrane region" description="Helical" evidence="1">
    <location>
        <begin position="40"/>
        <end position="60"/>
    </location>
</feature>
<gene>
    <name evidence="4" type="ORF">UFOPK2648_00728</name>
    <name evidence="5" type="ORF">UFOPK3037_00600</name>
    <name evidence="2" type="ORF">UFOPK3406_00491</name>
    <name evidence="3" type="ORF">UFOPK3925_01121</name>
    <name evidence="6" type="ORF">UFOPK4097_00806</name>
    <name evidence="7" type="ORF">UFOPK4301_00521</name>
</gene>
<evidence type="ECO:0000313" key="5">
    <source>
        <dbReference type="EMBL" id="CAB4800424.1"/>
    </source>
</evidence>
<evidence type="ECO:0000313" key="7">
    <source>
        <dbReference type="EMBL" id="CAB5047346.1"/>
    </source>
</evidence>
<sequence length="154" mass="17549">MKKLISNEVPEKNSISDRLYRNYMGKRESARSNKALDTTWRGIILVIGLTTVGLGIFFLLFPGPGWAVIIIGLIVLATEYAWAKRILNPVQQFSSRIARLVISQDYRNKRSKVVLVSTMVIVTLVYAYWAKWGATMKGFEPLVRPIEDLFKVEI</sequence>
<proteinExistence type="predicted"/>
<feature type="transmembrane region" description="Helical" evidence="1">
    <location>
        <begin position="66"/>
        <end position="83"/>
    </location>
</feature>
<dbReference type="EMBL" id="CAFBPK010000011">
    <property type="protein sequence ID" value="CAB5018954.1"/>
    <property type="molecule type" value="Genomic_DNA"/>
</dbReference>
<dbReference type="AlphaFoldDB" id="A0A6J5ZSE9"/>
<evidence type="ECO:0000313" key="6">
    <source>
        <dbReference type="EMBL" id="CAB5018954.1"/>
    </source>
</evidence>
<keyword evidence="1" id="KW-0812">Transmembrane</keyword>
<evidence type="ECO:0000256" key="1">
    <source>
        <dbReference type="SAM" id="Phobius"/>
    </source>
</evidence>
<dbReference type="EMBL" id="CAFBQG010000046">
    <property type="protein sequence ID" value="CAB5047346.1"/>
    <property type="molecule type" value="Genomic_DNA"/>
</dbReference>
<feature type="transmembrane region" description="Helical" evidence="1">
    <location>
        <begin position="113"/>
        <end position="130"/>
    </location>
</feature>
<keyword evidence="1" id="KW-1133">Transmembrane helix</keyword>